<dbReference type="Proteomes" id="UP000054359">
    <property type="component" value="Unassembled WGS sequence"/>
</dbReference>
<feature type="non-terminal residue" evidence="2">
    <location>
        <position position="786"/>
    </location>
</feature>
<keyword evidence="3" id="KW-1185">Reference proteome</keyword>
<evidence type="ECO:0000313" key="3">
    <source>
        <dbReference type="Proteomes" id="UP000054359"/>
    </source>
</evidence>
<accession>A0A087TSY2</accession>
<reference evidence="2 3" key="1">
    <citation type="submission" date="2013-11" db="EMBL/GenBank/DDBJ databases">
        <title>Genome sequencing of Stegodyphus mimosarum.</title>
        <authorList>
            <person name="Bechsgaard J."/>
        </authorList>
    </citation>
    <scope>NUCLEOTIDE SEQUENCE [LARGE SCALE GENOMIC DNA]</scope>
</reference>
<feature type="compositionally biased region" description="Polar residues" evidence="1">
    <location>
        <begin position="409"/>
        <end position="418"/>
    </location>
</feature>
<sequence>MSELELENSGTCSSGALILLQDTEKLPDAEKPSLKKMIDEMKPCSVVLEKLSEGVINDYLSRIDLDFVKQERAKKKFAKHKLRYMSKINYHLFEKYKNTRQKFINKERRRSEDYADEDFDPERYFSDGRCRKKRSRRKPAYEDDYDWDPSEVRDKYANKGNRSAYSPKRLRRIMKRPISESESSSSDFFDFLLEEEKEDFSENELSASRSAGVSFGNISQAIKNTQITNSAKDTAGGQTEFNTSKVLSKAISDSISLNLNSESSENNDVVSKIMKDMDNLKSTKDVNKIRQHPNTSLSNREKLNRNVVLRPTGQVRKRTKMRNPDVRVVRAILNNMVNSVCSAENKRLRNIVNSNNNKKKKCKWCATLFTSSNKNDVYCMICKDTKSGYLGKSVYKKQNKSKSNEKNSGTAKATNSKNKMMDKLRKNMPKYDIQRLIYTDKAAVEKGYNHCKSFSIPKDEDVSIATFSNPCTFSKEQQSDKISNKGNTQKKKNNQPNILVNATVTSGKSTLKKANPSKAKKVSKDSPAFILSSHSKKINENKKINANKVCVTNVDKGLFLMTFPEPDKELDVNMLKESTLENANNVNRSTVIKMATDKIESKKDLPPNMKKIQQPETAVKNLQFGTYLLPPVPTVVVANYAAADDSNGDFYLSSVYYQNEMTQQKGALVDSVVVRNENLNNNIVKTSLPPSMPTGTDLINMSNASIFPTSQNNILMPVGSLSDGSFIKTVDIVSNSGTQSSELARHLTLPVTDLNQFAHSNDSFSSENCHTSETQNCFSSENQLIP</sequence>
<feature type="region of interest" description="Disordered" evidence="1">
    <location>
        <begin position="476"/>
        <end position="496"/>
    </location>
</feature>
<protein>
    <submittedName>
        <fullName evidence="2">Uncharacterized protein</fullName>
    </submittedName>
</protein>
<feature type="region of interest" description="Disordered" evidence="1">
    <location>
        <begin position="397"/>
        <end position="420"/>
    </location>
</feature>
<organism evidence="2 3">
    <name type="scientific">Stegodyphus mimosarum</name>
    <name type="common">African social velvet spider</name>
    <dbReference type="NCBI Taxonomy" id="407821"/>
    <lineage>
        <taxon>Eukaryota</taxon>
        <taxon>Metazoa</taxon>
        <taxon>Ecdysozoa</taxon>
        <taxon>Arthropoda</taxon>
        <taxon>Chelicerata</taxon>
        <taxon>Arachnida</taxon>
        <taxon>Araneae</taxon>
        <taxon>Araneomorphae</taxon>
        <taxon>Entelegynae</taxon>
        <taxon>Eresoidea</taxon>
        <taxon>Eresidae</taxon>
        <taxon>Stegodyphus</taxon>
    </lineage>
</organism>
<proteinExistence type="predicted"/>
<dbReference type="EMBL" id="KK116603">
    <property type="protein sequence ID" value="KFM68221.1"/>
    <property type="molecule type" value="Genomic_DNA"/>
</dbReference>
<gene>
    <name evidence="2" type="ORF">X975_07878</name>
</gene>
<dbReference type="OrthoDB" id="6431800at2759"/>
<evidence type="ECO:0000256" key="1">
    <source>
        <dbReference type="SAM" id="MobiDB-lite"/>
    </source>
</evidence>
<evidence type="ECO:0000313" key="2">
    <source>
        <dbReference type="EMBL" id="KFM68221.1"/>
    </source>
</evidence>
<name>A0A087TSY2_STEMI</name>
<dbReference type="AlphaFoldDB" id="A0A087TSY2"/>